<dbReference type="OrthoDB" id="7181050at2"/>
<dbReference type="EMBL" id="AFNU02000005">
    <property type="protein sequence ID" value="ERJ12166.1"/>
    <property type="molecule type" value="Genomic_DNA"/>
</dbReference>
<reference evidence="3 4" key="1">
    <citation type="journal article" date="2011" name="J. Bacteriol.">
        <title>Genome sequence of Haloplasma contractile, an unusual contractile bacterium from a deep-sea anoxic brine lake.</title>
        <authorList>
            <person name="Antunes A."/>
            <person name="Alam I."/>
            <person name="El Dorry H."/>
            <person name="Siam R."/>
            <person name="Robertson A."/>
            <person name="Bajic V.B."/>
            <person name="Stingl U."/>
        </authorList>
    </citation>
    <scope>NUCLEOTIDE SEQUENCE [LARGE SCALE GENOMIC DNA]</scope>
    <source>
        <strain evidence="3 4">SSD-17B</strain>
    </source>
</reference>
<evidence type="ECO:0000256" key="2">
    <source>
        <dbReference type="RuleBase" id="RU003452"/>
    </source>
</evidence>
<dbReference type="Gene3D" id="3.30.2140.20">
    <property type="match status" value="1"/>
</dbReference>
<dbReference type="eggNOG" id="COG2162">
    <property type="taxonomic scope" value="Bacteria"/>
</dbReference>
<keyword evidence="4" id="KW-1185">Reference proteome</keyword>
<dbReference type="InterPro" id="IPR038765">
    <property type="entry name" value="Papain-like_cys_pep_sf"/>
</dbReference>
<dbReference type="RefSeq" id="WP_008825167.1">
    <property type="nucleotide sequence ID" value="NZ_AFNU02000005.1"/>
</dbReference>
<comment type="similarity">
    <text evidence="1 2">Belongs to the arylamine N-acetyltransferase family.</text>
</comment>
<dbReference type="PANTHER" id="PTHR11786">
    <property type="entry name" value="N-HYDROXYARYLAMINE O-ACETYLTRANSFERASE"/>
    <property type="match status" value="1"/>
</dbReference>
<protein>
    <submittedName>
        <fullName evidence="3">Arylamine N-acetyltransferase protein</fullName>
        <ecNumber evidence="3">2.3.1.5</ecNumber>
    </submittedName>
</protein>
<dbReference type="EC" id="2.3.1.5" evidence="3"/>
<proteinExistence type="inferred from homology"/>
<accession>F7PTK6</accession>
<sequence>MDIKQYLKRIGLNHNIDVTLDTLKKIHRQHLLTVPFENLDIHIKGELNTDSESLFKKIVKQNRGGICYELNWLFHRLLKEIGFQTTVVGAKVASEKDNGTYFDHVVVIVDLNETKYLVDVGFGKHFLEPVTFVENSVYKDPKGLFKLVKKDDNLYVLTNYNEKSDSYKEAYTFKYEPKRIEDFNVRKTYYVKSDDSHFKKNLICSRETEDGRISLKQDRVIITREGMKEQYPVKTFNDYNHYLKQYFNIELSEYEKEKLSSWYNQ</sequence>
<name>F7PTK6_9MOLU</name>
<dbReference type="InterPro" id="IPR053710">
    <property type="entry name" value="Arylamine_NAT_domain_sf"/>
</dbReference>
<dbReference type="Pfam" id="PF00797">
    <property type="entry name" value="Acetyltransf_2"/>
    <property type="match status" value="1"/>
</dbReference>
<dbReference type="PRINTS" id="PR01543">
    <property type="entry name" value="ANATRNSFRASE"/>
</dbReference>
<dbReference type="FunCoup" id="F7PTK6">
    <property type="interactions" value="31"/>
</dbReference>
<comment type="caution">
    <text evidence="3">The sequence shown here is derived from an EMBL/GenBank/DDBJ whole genome shotgun (WGS) entry which is preliminary data.</text>
</comment>
<gene>
    <name evidence="3" type="ORF">HLPCO_001693</name>
</gene>
<dbReference type="Proteomes" id="UP000005707">
    <property type="component" value="Unassembled WGS sequence"/>
</dbReference>
<dbReference type="SUPFAM" id="SSF54001">
    <property type="entry name" value="Cysteine proteinases"/>
    <property type="match status" value="1"/>
</dbReference>
<evidence type="ECO:0000313" key="4">
    <source>
        <dbReference type="Proteomes" id="UP000005707"/>
    </source>
</evidence>
<dbReference type="GO" id="GO:0004060">
    <property type="term" value="F:arylamine N-acetyltransferase activity"/>
    <property type="evidence" value="ECO:0007669"/>
    <property type="project" value="UniProtKB-EC"/>
</dbReference>
<dbReference type="InParanoid" id="F7PTK6"/>
<dbReference type="AlphaFoldDB" id="F7PTK6"/>
<evidence type="ECO:0000313" key="3">
    <source>
        <dbReference type="EMBL" id="ERJ12166.1"/>
    </source>
</evidence>
<dbReference type="STRING" id="1033810.HLPCO_001693"/>
<keyword evidence="3" id="KW-0808">Transferase</keyword>
<evidence type="ECO:0000256" key="1">
    <source>
        <dbReference type="ARBA" id="ARBA00006547"/>
    </source>
</evidence>
<keyword evidence="3" id="KW-0012">Acyltransferase</keyword>
<reference evidence="3 4" key="2">
    <citation type="journal article" date="2013" name="PLoS ONE">
        <title>INDIGO - INtegrated Data Warehouse of MIcrobial GenOmes with Examples from the Red Sea Extremophiles.</title>
        <authorList>
            <person name="Alam I."/>
            <person name="Antunes A."/>
            <person name="Kamau A.A."/>
            <person name="Ba Alawi W."/>
            <person name="Kalkatawi M."/>
            <person name="Stingl U."/>
            <person name="Bajic V.B."/>
        </authorList>
    </citation>
    <scope>NUCLEOTIDE SEQUENCE [LARGE SCALE GENOMIC DNA]</scope>
    <source>
        <strain evidence="3 4">SSD-17B</strain>
    </source>
</reference>
<organism evidence="3 4">
    <name type="scientific">Haloplasma contractile SSD-17B</name>
    <dbReference type="NCBI Taxonomy" id="1033810"/>
    <lineage>
        <taxon>Bacteria</taxon>
        <taxon>Bacillati</taxon>
        <taxon>Mycoplasmatota</taxon>
        <taxon>Mollicutes</taxon>
        <taxon>Haloplasmatales</taxon>
        <taxon>Haloplasmataceae</taxon>
        <taxon>Haloplasma</taxon>
    </lineage>
</organism>
<dbReference type="InterPro" id="IPR001447">
    <property type="entry name" value="Arylamine_N-AcTrfase"/>
</dbReference>
<dbReference type="PANTHER" id="PTHR11786:SF0">
    <property type="entry name" value="ARYLAMINE N-ACETYLTRANSFERASE 4-RELATED"/>
    <property type="match status" value="1"/>
</dbReference>